<name>A0A916RR18_9BACI</name>
<feature type="chain" id="PRO_5038754593" description="Lipoprotein" evidence="1">
    <location>
        <begin position="20"/>
        <end position="168"/>
    </location>
</feature>
<evidence type="ECO:0000313" key="3">
    <source>
        <dbReference type="Proteomes" id="UP000613512"/>
    </source>
</evidence>
<keyword evidence="1" id="KW-0732">Signal</keyword>
<feature type="signal peptide" evidence="1">
    <location>
        <begin position="1"/>
        <end position="19"/>
    </location>
</feature>
<dbReference type="AlphaFoldDB" id="A0A916RR18"/>
<evidence type="ECO:0000313" key="2">
    <source>
        <dbReference type="EMBL" id="GGA65561.1"/>
    </source>
</evidence>
<sequence length="168" mass="19298">MKKLMLVLTGIAVIFLLGACSSPESDEVLEYHNDLVDYINPKLDEIPELYNKMAVAETDEEAMDIFENELQPLVADMKDYLDSQSLEHDVAKKYHNLNVELVNAMSDVLAKEKEFLDALLDPEVSEEVLVTLETELTELDNIVIEKEQEVSDHWDSLVEEYDFEEIEE</sequence>
<reference evidence="2" key="1">
    <citation type="journal article" date="2014" name="Int. J. Syst. Evol. Microbiol.">
        <title>Complete genome sequence of Corynebacterium casei LMG S-19264T (=DSM 44701T), isolated from a smear-ripened cheese.</title>
        <authorList>
            <consortium name="US DOE Joint Genome Institute (JGI-PGF)"/>
            <person name="Walter F."/>
            <person name="Albersmeier A."/>
            <person name="Kalinowski J."/>
            <person name="Ruckert C."/>
        </authorList>
    </citation>
    <scope>NUCLEOTIDE SEQUENCE</scope>
    <source>
        <strain evidence="2">CGMCC 1.12408</strain>
    </source>
</reference>
<dbReference type="EMBL" id="BMEY01000003">
    <property type="protein sequence ID" value="GGA65561.1"/>
    <property type="molecule type" value="Genomic_DNA"/>
</dbReference>
<organism evidence="2 3">
    <name type="scientific">Ornithinibacillus halotolerans</name>
    <dbReference type="NCBI Taxonomy" id="1274357"/>
    <lineage>
        <taxon>Bacteria</taxon>
        <taxon>Bacillati</taxon>
        <taxon>Bacillota</taxon>
        <taxon>Bacilli</taxon>
        <taxon>Bacillales</taxon>
        <taxon>Bacillaceae</taxon>
        <taxon>Ornithinibacillus</taxon>
    </lineage>
</organism>
<reference evidence="2" key="2">
    <citation type="submission" date="2020-09" db="EMBL/GenBank/DDBJ databases">
        <authorList>
            <person name="Sun Q."/>
            <person name="Zhou Y."/>
        </authorList>
    </citation>
    <scope>NUCLEOTIDE SEQUENCE</scope>
    <source>
        <strain evidence="2">CGMCC 1.12408</strain>
    </source>
</reference>
<evidence type="ECO:0008006" key="4">
    <source>
        <dbReference type="Google" id="ProtNLM"/>
    </source>
</evidence>
<evidence type="ECO:0000256" key="1">
    <source>
        <dbReference type="SAM" id="SignalP"/>
    </source>
</evidence>
<dbReference type="Proteomes" id="UP000613512">
    <property type="component" value="Unassembled WGS sequence"/>
</dbReference>
<dbReference type="PROSITE" id="PS51257">
    <property type="entry name" value="PROKAR_LIPOPROTEIN"/>
    <property type="match status" value="1"/>
</dbReference>
<comment type="caution">
    <text evidence="2">The sequence shown here is derived from an EMBL/GenBank/DDBJ whole genome shotgun (WGS) entry which is preliminary data.</text>
</comment>
<protein>
    <recommendedName>
        <fullName evidence="4">Lipoprotein</fullName>
    </recommendedName>
</protein>
<dbReference type="RefSeq" id="WP_188383286.1">
    <property type="nucleotide sequence ID" value="NZ_BMEY01000003.1"/>
</dbReference>
<keyword evidence="3" id="KW-1185">Reference proteome</keyword>
<accession>A0A916RR18</accession>
<gene>
    <name evidence="2" type="ORF">GCM10008025_06720</name>
</gene>
<proteinExistence type="predicted"/>